<evidence type="ECO:0000313" key="4">
    <source>
        <dbReference type="Proteomes" id="UP000557566"/>
    </source>
</evidence>
<dbReference type="InterPro" id="IPR025676">
    <property type="entry name" value="Clr5_dom"/>
</dbReference>
<evidence type="ECO:0000256" key="1">
    <source>
        <dbReference type="SAM" id="MobiDB-lite"/>
    </source>
</evidence>
<comment type="caution">
    <text evidence="3">The sequence shown here is derived from an EMBL/GenBank/DDBJ whole genome shotgun (WGS) entry which is preliminary data.</text>
</comment>
<reference evidence="3 4" key="1">
    <citation type="journal article" date="2020" name="Genome Biol. Evol.">
        <title>A new high-quality draft genome assembly of the Chinese cordyceps Ophiocordyceps sinensis.</title>
        <authorList>
            <person name="Shu R."/>
            <person name="Zhang J."/>
            <person name="Meng Q."/>
            <person name="Zhang H."/>
            <person name="Zhou G."/>
            <person name="Li M."/>
            <person name="Wu P."/>
            <person name="Zhao Y."/>
            <person name="Chen C."/>
            <person name="Qin Q."/>
        </authorList>
    </citation>
    <scope>NUCLEOTIDE SEQUENCE [LARGE SCALE GENOMIC DNA]</scope>
    <source>
        <strain evidence="3 4">IOZ07</strain>
    </source>
</reference>
<feature type="compositionally biased region" description="Polar residues" evidence="1">
    <location>
        <begin position="193"/>
        <end position="215"/>
    </location>
</feature>
<dbReference type="AlphaFoldDB" id="A0A8H4PGS5"/>
<organism evidence="3 4">
    <name type="scientific">Ophiocordyceps sinensis</name>
    <dbReference type="NCBI Taxonomy" id="72228"/>
    <lineage>
        <taxon>Eukaryota</taxon>
        <taxon>Fungi</taxon>
        <taxon>Dikarya</taxon>
        <taxon>Ascomycota</taxon>
        <taxon>Pezizomycotina</taxon>
        <taxon>Sordariomycetes</taxon>
        <taxon>Hypocreomycetidae</taxon>
        <taxon>Hypocreales</taxon>
        <taxon>Ophiocordycipitaceae</taxon>
        <taxon>Ophiocordyceps</taxon>
    </lineage>
</organism>
<evidence type="ECO:0000259" key="2">
    <source>
        <dbReference type="Pfam" id="PF14420"/>
    </source>
</evidence>
<proteinExistence type="predicted"/>
<feature type="domain" description="Clr5" evidence="2">
    <location>
        <begin position="1"/>
        <end position="54"/>
    </location>
</feature>
<keyword evidence="4" id="KW-1185">Reference proteome</keyword>
<gene>
    <name evidence="3" type="ORF">G6O67_008113</name>
</gene>
<name>A0A8H4PGS5_9HYPO</name>
<feature type="region of interest" description="Disordered" evidence="1">
    <location>
        <begin position="193"/>
        <end position="226"/>
    </location>
</feature>
<protein>
    <recommendedName>
        <fullName evidence="2">Clr5 domain-containing protein</fullName>
    </recommendedName>
</protein>
<dbReference type="OrthoDB" id="4913960at2759"/>
<dbReference type="Pfam" id="PF14420">
    <property type="entry name" value="Clr5"/>
    <property type="match status" value="1"/>
</dbReference>
<evidence type="ECO:0000313" key="3">
    <source>
        <dbReference type="EMBL" id="KAF4504697.1"/>
    </source>
</evidence>
<dbReference type="EMBL" id="JAAVMX010000009">
    <property type="protein sequence ID" value="KAF4504697.1"/>
    <property type="molecule type" value="Genomic_DNA"/>
</dbReference>
<sequence length="226" mass="24764">MTKPFDSYRGEIVRLYIDENKTLEVVMDLMRARHCFTASRRSYMDNLKKWGVRKYKRKVVVHNQNGRGADGDADADDSQSPGQGGGDEFASLSTAAAPDETAPRPGAQSLVLPYHRDHAPPPRAPSAAAAPPEQTHGFPHDVELQHDHAPALHDHHGWGYFAHSSWPAEASLAPYAAAQYAAGSAPQYFATHQSALDGSLDQPNPSSAHPASSQESQHRWHRYAGR</sequence>
<dbReference type="PANTHER" id="PTHR38788">
    <property type="entry name" value="CLR5 DOMAIN-CONTAINING PROTEIN"/>
    <property type="match status" value="1"/>
</dbReference>
<dbReference type="Proteomes" id="UP000557566">
    <property type="component" value="Unassembled WGS sequence"/>
</dbReference>
<dbReference type="PANTHER" id="PTHR38788:SF3">
    <property type="entry name" value="CLR5 DOMAIN-CONTAINING PROTEIN"/>
    <property type="match status" value="1"/>
</dbReference>
<accession>A0A8H4PGS5</accession>
<feature type="region of interest" description="Disordered" evidence="1">
    <location>
        <begin position="64"/>
        <end position="91"/>
    </location>
</feature>
<feature type="region of interest" description="Disordered" evidence="1">
    <location>
        <begin position="112"/>
        <end position="140"/>
    </location>
</feature>